<dbReference type="AlphaFoldDB" id="A0A2D0NJ53"/>
<accession>A0A2D0NJ53</accession>
<keyword evidence="3" id="KW-1185">Reference proteome</keyword>
<evidence type="ECO:0000256" key="1">
    <source>
        <dbReference type="SAM" id="Phobius"/>
    </source>
</evidence>
<organism evidence="2 3">
    <name type="scientific">Flavilitoribacter nigricans (strain ATCC 23147 / DSM 23189 / NBRC 102662 / NCIMB 1420 / SS-2)</name>
    <name type="common">Lewinella nigricans</name>
    <dbReference type="NCBI Taxonomy" id="1122177"/>
    <lineage>
        <taxon>Bacteria</taxon>
        <taxon>Pseudomonadati</taxon>
        <taxon>Bacteroidota</taxon>
        <taxon>Saprospiria</taxon>
        <taxon>Saprospirales</taxon>
        <taxon>Lewinellaceae</taxon>
        <taxon>Flavilitoribacter</taxon>
    </lineage>
</organism>
<keyword evidence="1" id="KW-0812">Transmembrane</keyword>
<sequence length="74" mass="8268">MAITMDGNRPPFGPVGTRSRGFELLELALLLKLQLLIGYKFTNELPRRFARATLFAIFAGTTHLFYAPVVQGIE</sequence>
<evidence type="ECO:0000313" key="2">
    <source>
        <dbReference type="EMBL" id="PHN08477.1"/>
    </source>
</evidence>
<feature type="transmembrane region" description="Helical" evidence="1">
    <location>
        <begin position="49"/>
        <end position="69"/>
    </location>
</feature>
<reference evidence="2 3" key="1">
    <citation type="submission" date="2017-10" db="EMBL/GenBank/DDBJ databases">
        <title>The draft genome sequence of Lewinella nigricans NBRC 102662.</title>
        <authorList>
            <person name="Wang K."/>
        </authorList>
    </citation>
    <scope>NUCLEOTIDE SEQUENCE [LARGE SCALE GENOMIC DNA]</scope>
    <source>
        <strain evidence="2 3">NBRC 102662</strain>
    </source>
</reference>
<keyword evidence="1" id="KW-0472">Membrane</keyword>
<name>A0A2D0NJ53_FLAN2</name>
<evidence type="ECO:0000313" key="3">
    <source>
        <dbReference type="Proteomes" id="UP000223913"/>
    </source>
</evidence>
<dbReference type="RefSeq" id="WP_099148069.1">
    <property type="nucleotide sequence ID" value="NZ_PDUD01000001.1"/>
</dbReference>
<protein>
    <submittedName>
        <fullName evidence="2">Uncharacterized protein</fullName>
    </submittedName>
</protein>
<dbReference type="Proteomes" id="UP000223913">
    <property type="component" value="Unassembled WGS sequence"/>
</dbReference>
<gene>
    <name evidence="2" type="ORF">CRP01_00765</name>
</gene>
<keyword evidence="1" id="KW-1133">Transmembrane helix</keyword>
<dbReference type="EMBL" id="PDUD01000001">
    <property type="protein sequence ID" value="PHN08477.1"/>
    <property type="molecule type" value="Genomic_DNA"/>
</dbReference>
<proteinExistence type="predicted"/>
<comment type="caution">
    <text evidence="2">The sequence shown here is derived from an EMBL/GenBank/DDBJ whole genome shotgun (WGS) entry which is preliminary data.</text>
</comment>